<gene>
    <name evidence="11" type="primary">whiB</name>
    <name evidence="14" type="ORF">WDS16_06560</name>
</gene>
<dbReference type="PANTHER" id="PTHR38839">
    <property type="entry name" value="TRANSCRIPTIONAL REGULATOR WHID-RELATED"/>
    <property type="match status" value="1"/>
</dbReference>
<evidence type="ECO:0000256" key="4">
    <source>
        <dbReference type="ARBA" id="ARBA00022723"/>
    </source>
</evidence>
<evidence type="ECO:0000256" key="11">
    <source>
        <dbReference type="HAMAP-Rule" id="MF_01479"/>
    </source>
</evidence>
<keyword evidence="11" id="KW-0963">Cytoplasm</keyword>
<keyword evidence="15" id="KW-1185">Reference proteome</keyword>
<accession>A0ABZ2PQ95</accession>
<evidence type="ECO:0000259" key="13">
    <source>
        <dbReference type="PROSITE" id="PS51674"/>
    </source>
</evidence>
<dbReference type="HAMAP" id="MF_01479">
    <property type="entry name" value="WhiB"/>
    <property type="match status" value="1"/>
</dbReference>
<comment type="PTM">
    <text evidence="11">The Fe-S cluster can be nitrosylated by nitric oxide (NO).</text>
</comment>
<evidence type="ECO:0000256" key="1">
    <source>
        <dbReference type="ARBA" id="ARBA00004496"/>
    </source>
</evidence>
<keyword evidence="6 11" id="KW-0411">Iron-sulfur</keyword>
<protein>
    <recommendedName>
        <fullName evidence="11">Transcriptional regulator WhiB</fullName>
    </recommendedName>
</protein>
<dbReference type="InterPro" id="IPR034768">
    <property type="entry name" value="4FE4S_WBL"/>
</dbReference>
<dbReference type="InterPro" id="IPR003482">
    <property type="entry name" value="Whib"/>
</dbReference>
<keyword evidence="9 11" id="KW-1015">Disulfide bond</keyword>
<name>A0ABZ2PQ95_9NOCA</name>
<sequence>MSADAHSAVTRYRALPPRLPAPVVEQWEWQLLGSCRHEDPAVFYPPSSARGRALAVIEEQAKAVCSRCPVLQRCRDYALDAGEPYGIWGATTSKERALDGTPFEAADESTRTPAPEPSAAVTPRSEVTADESPAVRRVHRIGPPIRPYVRSAG</sequence>
<keyword evidence="7 11" id="KW-0805">Transcription regulation</keyword>
<reference evidence="14 15" key="1">
    <citation type="submission" date="2024-03" db="EMBL/GenBank/DDBJ databases">
        <title>Natural products discovery in diverse microorganisms through a two-stage MS feature dereplication strategy.</title>
        <authorList>
            <person name="Zhang R."/>
        </authorList>
    </citation>
    <scope>NUCLEOTIDE SEQUENCE [LARGE SCALE GENOMIC DNA]</scope>
    <source>
        <strain evidence="14 15">18930</strain>
    </source>
</reference>
<comment type="subcellular location">
    <subcellularLocation>
        <location evidence="1 11">Cytoplasm</location>
    </subcellularLocation>
</comment>
<feature type="region of interest" description="Disordered" evidence="12">
    <location>
        <begin position="96"/>
        <end position="153"/>
    </location>
</feature>
<evidence type="ECO:0000256" key="6">
    <source>
        <dbReference type="ARBA" id="ARBA00023014"/>
    </source>
</evidence>
<evidence type="ECO:0000256" key="10">
    <source>
        <dbReference type="ARBA" id="ARBA00023163"/>
    </source>
</evidence>
<evidence type="ECO:0000256" key="8">
    <source>
        <dbReference type="ARBA" id="ARBA00023125"/>
    </source>
</evidence>
<evidence type="ECO:0000256" key="5">
    <source>
        <dbReference type="ARBA" id="ARBA00023004"/>
    </source>
</evidence>
<comment type="similarity">
    <text evidence="2 11">Belongs to the WhiB family.</text>
</comment>
<feature type="binding site" evidence="11">
    <location>
        <position position="68"/>
    </location>
    <ligand>
        <name>[4Fe-4S] cluster</name>
        <dbReference type="ChEBI" id="CHEBI:49883"/>
    </ligand>
</feature>
<keyword evidence="8 11" id="KW-0238">DNA-binding</keyword>
<comment type="PTM">
    <text evidence="11">Upon Fe-S cluster removal intramolecular disulfide bonds are formed.</text>
</comment>
<evidence type="ECO:0000313" key="15">
    <source>
        <dbReference type="Proteomes" id="UP001432000"/>
    </source>
</evidence>
<dbReference type="PROSITE" id="PS51674">
    <property type="entry name" value="4FE4S_WBL"/>
    <property type="match status" value="1"/>
</dbReference>
<keyword evidence="10 11" id="KW-0804">Transcription</keyword>
<feature type="binding site" evidence="11">
    <location>
        <position position="74"/>
    </location>
    <ligand>
        <name>[4Fe-4S] cluster</name>
        <dbReference type="ChEBI" id="CHEBI:49883"/>
    </ligand>
</feature>
<comment type="function">
    <text evidence="11">Acts as a transcriptional regulator. Probably redox-responsive. The apo- but not holo-form probably binds DNA.</text>
</comment>
<evidence type="ECO:0000256" key="7">
    <source>
        <dbReference type="ARBA" id="ARBA00023015"/>
    </source>
</evidence>
<comment type="cofactor">
    <cofactor evidence="11">
        <name>[4Fe-4S] cluster</name>
        <dbReference type="ChEBI" id="CHEBI:49883"/>
    </cofactor>
    <text evidence="11">Binds 1 [4Fe-4S] cluster per subunit. Following nitrosylation of the [4Fe-4S] cluster binds 1 [4Fe-8(NO)] cluster per subunit.</text>
</comment>
<evidence type="ECO:0000256" key="2">
    <source>
        <dbReference type="ARBA" id="ARBA00006597"/>
    </source>
</evidence>
<feature type="domain" description="4Fe-4S Wbl-type" evidence="13">
    <location>
        <begin position="34"/>
        <end position="98"/>
    </location>
</feature>
<dbReference type="RefSeq" id="WP_338891404.1">
    <property type="nucleotide sequence ID" value="NZ_CP147846.1"/>
</dbReference>
<keyword evidence="5 11" id="KW-0408">Iron</keyword>
<evidence type="ECO:0000256" key="12">
    <source>
        <dbReference type="SAM" id="MobiDB-lite"/>
    </source>
</evidence>
<keyword evidence="4 11" id="KW-0479">Metal-binding</keyword>
<evidence type="ECO:0000313" key="14">
    <source>
        <dbReference type="EMBL" id="WXG70177.1"/>
    </source>
</evidence>
<feature type="binding site" evidence="11">
    <location>
        <position position="35"/>
    </location>
    <ligand>
        <name>[4Fe-4S] cluster</name>
        <dbReference type="ChEBI" id="CHEBI:49883"/>
    </ligand>
</feature>
<proteinExistence type="inferred from homology"/>
<dbReference type="EMBL" id="CP147846">
    <property type="protein sequence ID" value="WXG70177.1"/>
    <property type="molecule type" value="Genomic_DNA"/>
</dbReference>
<keyword evidence="3 11" id="KW-0004">4Fe-4S</keyword>
<feature type="binding site" evidence="11">
    <location>
        <position position="65"/>
    </location>
    <ligand>
        <name>[4Fe-4S] cluster</name>
        <dbReference type="ChEBI" id="CHEBI:49883"/>
    </ligand>
</feature>
<evidence type="ECO:0000256" key="9">
    <source>
        <dbReference type="ARBA" id="ARBA00023157"/>
    </source>
</evidence>
<dbReference type="Proteomes" id="UP001432000">
    <property type="component" value="Chromosome"/>
</dbReference>
<evidence type="ECO:0000256" key="3">
    <source>
        <dbReference type="ARBA" id="ARBA00022485"/>
    </source>
</evidence>
<organism evidence="14 15">
    <name type="scientific">Rhodococcus sovatensis</name>
    <dbReference type="NCBI Taxonomy" id="1805840"/>
    <lineage>
        <taxon>Bacteria</taxon>
        <taxon>Bacillati</taxon>
        <taxon>Actinomycetota</taxon>
        <taxon>Actinomycetes</taxon>
        <taxon>Mycobacteriales</taxon>
        <taxon>Nocardiaceae</taxon>
        <taxon>Rhodococcus</taxon>
    </lineage>
</organism>
<dbReference type="Pfam" id="PF02467">
    <property type="entry name" value="Whib"/>
    <property type="match status" value="1"/>
</dbReference>